<reference evidence="16" key="1">
    <citation type="journal article" date="2019" name="Int. J. Syst. Evol. Microbiol.">
        <title>The Global Catalogue of Microorganisms (GCM) 10K type strain sequencing project: providing services to taxonomists for standard genome sequencing and annotation.</title>
        <authorList>
            <consortium name="The Broad Institute Genomics Platform"/>
            <consortium name="The Broad Institute Genome Sequencing Center for Infectious Disease"/>
            <person name="Wu L."/>
            <person name="Ma J."/>
        </authorList>
    </citation>
    <scope>NUCLEOTIDE SEQUENCE [LARGE SCALE GENOMIC DNA]</scope>
    <source>
        <strain evidence="16">CCUG 56754</strain>
    </source>
</reference>
<gene>
    <name evidence="15" type="ORF">ACFQ3N_11300</name>
</gene>
<dbReference type="InterPro" id="IPR001734">
    <property type="entry name" value="Na/solute_symporter"/>
</dbReference>
<dbReference type="InterPro" id="IPR050277">
    <property type="entry name" value="Sodium:Solute_Symporter"/>
</dbReference>
<keyword evidence="4" id="KW-1003">Cell membrane</keyword>
<keyword evidence="10 14" id="KW-0472">Membrane</keyword>
<keyword evidence="6" id="KW-0769">Symport</keyword>
<feature type="transmembrane region" description="Helical" evidence="14">
    <location>
        <begin position="519"/>
        <end position="537"/>
    </location>
</feature>
<comment type="caution">
    <text evidence="15">The sequence shown here is derived from an EMBL/GenBank/DDBJ whole genome shotgun (WGS) entry which is preliminary data.</text>
</comment>
<proteinExistence type="inferred from homology"/>
<comment type="similarity">
    <text evidence="2 13">Belongs to the sodium:solute symporter (SSF) (TC 2.A.21) family.</text>
</comment>
<dbReference type="PANTHER" id="PTHR48086">
    <property type="entry name" value="SODIUM/PROLINE SYMPORTER-RELATED"/>
    <property type="match status" value="1"/>
</dbReference>
<dbReference type="EMBL" id="JBHTKJ010000028">
    <property type="protein sequence ID" value="MFD1038970.1"/>
    <property type="molecule type" value="Genomic_DNA"/>
</dbReference>
<evidence type="ECO:0000256" key="7">
    <source>
        <dbReference type="ARBA" id="ARBA00022989"/>
    </source>
</evidence>
<dbReference type="NCBIfam" id="TIGR00813">
    <property type="entry name" value="sss"/>
    <property type="match status" value="1"/>
</dbReference>
<keyword evidence="5 14" id="KW-0812">Transmembrane</keyword>
<evidence type="ECO:0000256" key="4">
    <source>
        <dbReference type="ARBA" id="ARBA00022475"/>
    </source>
</evidence>
<dbReference type="PANTHER" id="PTHR48086:SF3">
    <property type="entry name" value="SODIUM_PROLINE SYMPORTER"/>
    <property type="match status" value="1"/>
</dbReference>
<keyword evidence="11" id="KW-0739">Sodium transport</keyword>
<feature type="transmembrane region" description="Helical" evidence="14">
    <location>
        <begin position="467"/>
        <end position="490"/>
    </location>
</feature>
<evidence type="ECO:0000313" key="16">
    <source>
        <dbReference type="Proteomes" id="UP001597040"/>
    </source>
</evidence>
<evidence type="ECO:0000256" key="3">
    <source>
        <dbReference type="ARBA" id="ARBA00022448"/>
    </source>
</evidence>
<evidence type="ECO:0000256" key="12">
    <source>
        <dbReference type="ARBA" id="ARBA00033708"/>
    </source>
</evidence>
<accession>A0ABW3LKP1</accession>
<evidence type="ECO:0000256" key="11">
    <source>
        <dbReference type="ARBA" id="ARBA00023201"/>
    </source>
</evidence>
<name>A0ABW3LKP1_9BACI</name>
<feature type="transmembrane region" description="Helical" evidence="14">
    <location>
        <begin position="376"/>
        <end position="398"/>
    </location>
</feature>
<evidence type="ECO:0000256" key="9">
    <source>
        <dbReference type="ARBA" id="ARBA00023065"/>
    </source>
</evidence>
<feature type="transmembrane region" description="Helical" evidence="14">
    <location>
        <begin position="331"/>
        <end position="355"/>
    </location>
</feature>
<evidence type="ECO:0000256" key="10">
    <source>
        <dbReference type="ARBA" id="ARBA00023136"/>
    </source>
</evidence>
<feature type="transmembrane region" description="Helical" evidence="14">
    <location>
        <begin position="45"/>
        <end position="64"/>
    </location>
</feature>
<dbReference type="Gene3D" id="1.20.1730.10">
    <property type="entry name" value="Sodium/glucose cotransporter"/>
    <property type="match status" value="1"/>
</dbReference>
<evidence type="ECO:0000256" key="8">
    <source>
        <dbReference type="ARBA" id="ARBA00023053"/>
    </source>
</evidence>
<evidence type="ECO:0000256" key="6">
    <source>
        <dbReference type="ARBA" id="ARBA00022847"/>
    </source>
</evidence>
<feature type="transmembrane region" description="Helical" evidence="14">
    <location>
        <begin position="76"/>
        <end position="97"/>
    </location>
</feature>
<feature type="transmembrane region" description="Helical" evidence="14">
    <location>
        <begin position="6"/>
        <end position="24"/>
    </location>
</feature>
<comment type="subcellular location">
    <subcellularLocation>
        <location evidence="1">Cell membrane</location>
        <topology evidence="1">Multi-pass membrane protein</topology>
    </subcellularLocation>
</comment>
<evidence type="ECO:0000256" key="14">
    <source>
        <dbReference type="SAM" id="Phobius"/>
    </source>
</evidence>
<protein>
    <submittedName>
        <fullName evidence="15">Sodium:solute symporter</fullName>
    </submittedName>
</protein>
<keyword evidence="8" id="KW-0915">Sodium</keyword>
<feature type="transmembrane region" description="Helical" evidence="14">
    <location>
        <begin position="185"/>
        <end position="203"/>
    </location>
</feature>
<dbReference type="PROSITE" id="PS50283">
    <property type="entry name" value="NA_SOLUT_SYMP_3"/>
    <property type="match status" value="1"/>
</dbReference>
<evidence type="ECO:0000256" key="5">
    <source>
        <dbReference type="ARBA" id="ARBA00022692"/>
    </source>
</evidence>
<feature type="transmembrane region" description="Helical" evidence="14">
    <location>
        <begin position="404"/>
        <end position="429"/>
    </location>
</feature>
<dbReference type="RefSeq" id="WP_390362464.1">
    <property type="nucleotide sequence ID" value="NZ_JBHTKJ010000028.1"/>
</dbReference>
<sequence>MSSDNIVILGTLFVYMIFMLWVGFRVSKKLAGIDDYILAGRNLPWFVLTMTFLATLANTAQVMGQPGFSYATGLSYVFWMNVASLTIGTLLLPRIGLRLRGLNISTIGDFVVERFAGSKRLELLVSGWQVLWGLFVTAMSLFGAALLVEVVTGVSWKLAIVIIAVVTIIYTVTGGLRAVVVTDSVQWLIIIFGTALFVPLIFLEVGPFSSFFSQYLGPSGFELMAEGKELSLFAGFTDIFTLAPGQTYLPSLLAFIVATSLWIPIDLGFIQRMLAARNIDEGRKGTYVFLGMQILVISLLIMLGMYGRVLIPGLENTDKIIVVLAQETLPVFGAALFIAAVAAAAMSTISTYLNAGSTVILKNFVMSFKPDITPKSQLLFAKIFTVLICLSALSFAPFISAGGIVAAAVAIQIILVTALSPVIILGVFWKRLTEKGAFWGCLVTSIVTFILMMAVGGPNVAVSSPGFFGIPVVFWGGMVASIFFVGFSLLEPYNPKNMSSDFQKIFSGEKAIKKSKTDIKILSCLWAVLIIIGVFMNTVGESAFPPLAGPLAFLTDAYFLITSIVVLIVSVFMIIKLVGYIRNEVSFNDIEKRDKETKKIG</sequence>
<feature type="transmembrane region" description="Helical" evidence="14">
    <location>
        <begin position="252"/>
        <end position="275"/>
    </location>
</feature>
<feature type="transmembrane region" description="Helical" evidence="14">
    <location>
        <begin position="436"/>
        <end position="455"/>
    </location>
</feature>
<feature type="transmembrane region" description="Helical" evidence="14">
    <location>
        <begin position="287"/>
        <end position="311"/>
    </location>
</feature>
<evidence type="ECO:0000313" key="15">
    <source>
        <dbReference type="EMBL" id="MFD1038970.1"/>
    </source>
</evidence>
<feature type="transmembrane region" description="Helical" evidence="14">
    <location>
        <begin position="154"/>
        <end position="173"/>
    </location>
</feature>
<dbReference type="InterPro" id="IPR038377">
    <property type="entry name" value="Na/Glc_symporter_sf"/>
</dbReference>
<evidence type="ECO:0000256" key="1">
    <source>
        <dbReference type="ARBA" id="ARBA00004651"/>
    </source>
</evidence>
<feature type="transmembrane region" description="Helical" evidence="14">
    <location>
        <begin position="123"/>
        <end position="148"/>
    </location>
</feature>
<evidence type="ECO:0000256" key="2">
    <source>
        <dbReference type="ARBA" id="ARBA00006434"/>
    </source>
</evidence>
<comment type="catalytic activity">
    <reaction evidence="12">
        <text>L-proline(in) + Na(+)(in) = L-proline(out) + Na(+)(out)</text>
        <dbReference type="Rhea" id="RHEA:28967"/>
        <dbReference type="ChEBI" id="CHEBI:29101"/>
        <dbReference type="ChEBI" id="CHEBI:60039"/>
    </reaction>
</comment>
<organism evidence="15 16">
    <name type="scientific">Virgibacillus byunsanensis</name>
    <dbReference type="NCBI Taxonomy" id="570945"/>
    <lineage>
        <taxon>Bacteria</taxon>
        <taxon>Bacillati</taxon>
        <taxon>Bacillota</taxon>
        <taxon>Bacilli</taxon>
        <taxon>Bacillales</taxon>
        <taxon>Bacillaceae</taxon>
        <taxon>Virgibacillus</taxon>
    </lineage>
</organism>
<keyword evidence="16" id="KW-1185">Reference proteome</keyword>
<keyword evidence="9" id="KW-0406">Ion transport</keyword>
<dbReference type="CDD" id="cd10322">
    <property type="entry name" value="SLC5sbd"/>
    <property type="match status" value="1"/>
</dbReference>
<keyword evidence="7 14" id="KW-1133">Transmembrane helix</keyword>
<feature type="transmembrane region" description="Helical" evidence="14">
    <location>
        <begin position="557"/>
        <end position="578"/>
    </location>
</feature>
<dbReference type="Pfam" id="PF00474">
    <property type="entry name" value="SSF"/>
    <property type="match status" value="1"/>
</dbReference>
<evidence type="ECO:0000256" key="13">
    <source>
        <dbReference type="RuleBase" id="RU362091"/>
    </source>
</evidence>
<dbReference type="Proteomes" id="UP001597040">
    <property type="component" value="Unassembled WGS sequence"/>
</dbReference>
<keyword evidence="3" id="KW-0813">Transport</keyword>